<dbReference type="Proteomes" id="UP000593574">
    <property type="component" value="Unassembled WGS sequence"/>
</dbReference>
<feature type="compositionally biased region" description="Acidic residues" evidence="1">
    <location>
        <begin position="234"/>
        <end position="256"/>
    </location>
</feature>
<gene>
    <name evidence="2" type="ORF">Golax_018074</name>
</gene>
<reference evidence="2 3" key="1">
    <citation type="journal article" date="2019" name="Genome Biol. Evol.">
        <title>Insights into the evolution of the New World diploid cottons (Gossypium, subgenus Houzingenia) based on genome sequencing.</title>
        <authorList>
            <person name="Grover C.E."/>
            <person name="Arick M.A. 2nd"/>
            <person name="Thrash A."/>
            <person name="Conover J.L."/>
            <person name="Sanders W.S."/>
            <person name="Peterson D.G."/>
            <person name="Frelichowski J.E."/>
            <person name="Scheffler J.A."/>
            <person name="Scheffler B.E."/>
            <person name="Wendel J.F."/>
        </authorList>
    </citation>
    <scope>NUCLEOTIDE SEQUENCE [LARGE SCALE GENOMIC DNA]</scope>
    <source>
        <strain evidence="2">4</strain>
        <tissue evidence="2">Leaf</tissue>
    </source>
</reference>
<accession>A0A7J8Z2F2</accession>
<protein>
    <submittedName>
        <fullName evidence="2">Uncharacterized protein</fullName>
    </submittedName>
</protein>
<evidence type="ECO:0000313" key="3">
    <source>
        <dbReference type="Proteomes" id="UP000593574"/>
    </source>
</evidence>
<name>A0A7J8Z2F2_9ROSI</name>
<feature type="compositionally biased region" description="Basic and acidic residues" evidence="1">
    <location>
        <begin position="213"/>
        <end position="233"/>
    </location>
</feature>
<organism evidence="2 3">
    <name type="scientific">Gossypium laxum</name>
    <dbReference type="NCBI Taxonomy" id="34288"/>
    <lineage>
        <taxon>Eukaryota</taxon>
        <taxon>Viridiplantae</taxon>
        <taxon>Streptophyta</taxon>
        <taxon>Embryophyta</taxon>
        <taxon>Tracheophyta</taxon>
        <taxon>Spermatophyta</taxon>
        <taxon>Magnoliopsida</taxon>
        <taxon>eudicotyledons</taxon>
        <taxon>Gunneridae</taxon>
        <taxon>Pentapetalae</taxon>
        <taxon>rosids</taxon>
        <taxon>malvids</taxon>
        <taxon>Malvales</taxon>
        <taxon>Malvaceae</taxon>
        <taxon>Malvoideae</taxon>
        <taxon>Gossypium</taxon>
    </lineage>
</organism>
<evidence type="ECO:0000256" key="1">
    <source>
        <dbReference type="SAM" id="MobiDB-lite"/>
    </source>
</evidence>
<comment type="caution">
    <text evidence="2">The sequence shown here is derived from an EMBL/GenBank/DDBJ whole genome shotgun (WGS) entry which is preliminary data.</text>
</comment>
<keyword evidence="3" id="KW-1185">Reference proteome</keyword>
<dbReference type="AlphaFoldDB" id="A0A7J8Z2F2"/>
<feature type="region of interest" description="Disordered" evidence="1">
    <location>
        <begin position="213"/>
        <end position="263"/>
    </location>
</feature>
<dbReference type="EMBL" id="JABEZV010000002">
    <property type="protein sequence ID" value="MBA0705925.1"/>
    <property type="molecule type" value="Genomic_DNA"/>
</dbReference>
<proteinExistence type="predicted"/>
<evidence type="ECO:0000313" key="2">
    <source>
        <dbReference type="EMBL" id="MBA0705925.1"/>
    </source>
</evidence>
<sequence length="300" mass="33785">MGSAVVPDKEDLCEAFLGKSWAWWQLQFLRSRVNDSYTFPLYHKVHPTRVFGNSEYVGREGAIDNLRDSGVSRIESRNAIIGENTIRRSPTLGVVRWNAYPFVNHFSHRTQQPVWNPCLSSESGCGRTMGSSLTPTDQPLPMSTPHPSTNVPYILHLHADVNVNANTDACTITDVDTDIDTIPVIDASVDALVNDDVSEIFDTIRLHIDNEAKRTTHSSTEKDDGDKDEVDGRDQDEDDGRDEEEHELDSEDEDDKDNGHDLVEEPTPVVVCKNAMHTSHRLVAHIRLDYANDLFLIYLM</sequence>